<dbReference type="GO" id="GO:0016114">
    <property type="term" value="P:terpenoid biosynthetic process"/>
    <property type="evidence" value="ECO:0007669"/>
    <property type="project" value="UniProtKB-UniRule"/>
</dbReference>
<feature type="domain" description="GHMP kinase N-terminal" evidence="10">
    <location>
        <begin position="68"/>
        <end position="142"/>
    </location>
</feature>
<evidence type="ECO:0000313" key="13">
    <source>
        <dbReference type="Proteomes" id="UP000016023"/>
    </source>
</evidence>
<reference evidence="12 13" key="1">
    <citation type="submission" date="2011-12" db="EMBL/GenBank/DDBJ databases">
        <title>The Genome Sequence of Prevotella micans F0438.</title>
        <authorList>
            <consortium name="The Broad Institute Genome Sequencing Platform"/>
            <person name="Earl A."/>
            <person name="Ward D."/>
            <person name="Feldgarden M."/>
            <person name="Gevers D."/>
            <person name="Izard J."/>
            <person name="Baranova O.V."/>
            <person name="Blanton J.M."/>
            <person name="Wade W.G."/>
            <person name="Dewhirst F.E."/>
            <person name="Young S.K."/>
            <person name="Zeng Q."/>
            <person name="Gargeya S."/>
            <person name="Fitzgerald M."/>
            <person name="Haas B."/>
            <person name="Abouelleil A."/>
            <person name="Alvarado L."/>
            <person name="Arachchi H.M."/>
            <person name="Berlin A."/>
            <person name="Chapman S.B."/>
            <person name="Gearin G."/>
            <person name="Goldberg J."/>
            <person name="Griggs A."/>
            <person name="Gujja S."/>
            <person name="Hansen M."/>
            <person name="Heiman D."/>
            <person name="Howarth C."/>
            <person name="Larimer J."/>
            <person name="Lui A."/>
            <person name="MacDonald P.J.P."/>
            <person name="McCowen C."/>
            <person name="Montmayeur A."/>
            <person name="Murphy C."/>
            <person name="Neiman D."/>
            <person name="Pearson M."/>
            <person name="Priest M."/>
            <person name="Roberts A."/>
            <person name="Saif S."/>
            <person name="Shea T."/>
            <person name="Sisk P."/>
            <person name="Stolte C."/>
            <person name="Sykes S."/>
            <person name="Wortman J."/>
            <person name="Nusbaum C."/>
            <person name="Birren B."/>
        </authorList>
    </citation>
    <scope>NUCLEOTIDE SEQUENCE [LARGE SCALE GENOMIC DNA]</scope>
    <source>
        <strain evidence="12 13">F0438</strain>
    </source>
</reference>
<dbReference type="EMBL" id="AGWK01000032">
    <property type="protein sequence ID" value="EHO70632.1"/>
    <property type="molecule type" value="Genomic_DNA"/>
</dbReference>
<dbReference type="RefSeq" id="WP_006952423.1">
    <property type="nucleotide sequence ID" value="NZ_JH594522.1"/>
</dbReference>
<gene>
    <name evidence="9" type="primary">ispE</name>
    <name evidence="12" type="ORF">HMPREF9140_01131</name>
</gene>
<dbReference type="InterPro" id="IPR014721">
    <property type="entry name" value="Ribsml_uS5_D2-typ_fold_subgr"/>
</dbReference>
<dbReference type="eggNOG" id="COG1947">
    <property type="taxonomic scope" value="Bacteria"/>
</dbReference>
<dbReference type="GO" id="GO:0005524">
    <property type="term" value="F:ATP binding"/>
    <property type="evidence" value="ECO:0007669"/>
    <property type="project" value="UniProtKB-UniRule"/>
</dbReference>
<sequence length="275" mass="29896">MIISPCCKINLGLNVVAEREDGYHDIETVFYPVRLCDTLSVEPQSNELQTVCALTVSGNIPIGNADDNSVVKAYRLVASQHKLPPVKVELHKNIPSQAGLGGGSADAAFMIKLLNKQFALGMGNDEMRRIAARIGADCAFFIDSQPCYATGVGERLEPLNLPAIKGYYLAIVKPDVAISTAEAYSHIASRKPAKSCREIVNQPLETWKSELSNDFEEFAFARHPILAEIKKRFYSAGAVYSQMSGSGSAMFALFASEPSSITELYPGLPTFVTQL</sequence>
<evidence type="ECO:0000256" key="6">
    <source>
        <dbReference type="ARBA" id="ARBA00022777"/>
    </source>
</evidence>
<evidence type="ECO:0000259" key="10">
    <source>
        <dbReference type="Pfam" id="PF00288"/>
    </source>
</evidence>
<organism evidence="12 13">
    <name type="scientific">Prevotella micans F0438</name>
    <dbReference type="NCBI Taxonomy" id="883158"/>
    <lineage>
        <taxon>Bacteria</taxon>
        <taxon>Pseudomonadati</taxon>
        <taxon>Bacteroidota</taxon>
        <taxon>Bacteroidia</taxon>
        <taxon>Bacteroidales</taxon>
        <taxon>Prevotellaceae</taxon>
        <taxon>Prevotella</taxon>
    </lineage>
</organism>
<keyword evidence="5 9" id="KW-0547">Nucleotide-binding</keyword>
<dbReference type="PIRSF" id="PIRSF010376">
    <property type="entry name" value="IspE"/>
    <property type="match status" value="1"/>
</dbReference>
<evidence type="ECO:0000256" key="4">
    <source>
        <dbReference type="ARBA" id="ARBA00022679"/>
    </source>
</evidence>
<evidence type="ECO:0000259" key="11">
    <source>
        <dbReference type="Pfam" id="PF08544"/>
    </source>
</evidence>
<name>H1Q2J3_9BACT</name>
<feature type="binding site" evidence="9">
    <location>
        <begin position="95"/>
        <end position="105"/>
    </location>
    <ligand>
        <name>ATP</name>
        <dbReference type="ChEBI" id="CHEBI:30616"/>
    </ligand>
</feature>
<feature type="domain" description="GHMP kinase C-terminal" evidence="11">
    <location>
        <begin position="206"/>
        <end position="257"/>
    </location>
</feature>
<evidence type="ECO:0000256" key="1">
    <source>
        <dbReference type="ARBA" id="ARBA00009684"/>
    </source>
</evidence>
<dbReference type="InterPro" id="IPR020568">
    <property type="entry name" value="Ribosomal_Su5_D2-typ_SF"/>
</dbReference>
<comment type="function">
    <text evidence="9">Catalyzes the phosphorylation of the position 2 hydroxy group of 4-diphosphocytidyl-2C-methyl-D-erythritol.</text>
</comment>
<dbReference type="GO" id="GO:0019288">
    <property type="term" value="P:isopentenyl diphosphate biosynthetic process, methylerythritol 4-phosphate pathway"/>
    <property type="evidence" value="ECO:0007669"/>
    <property type="project" value="UniProtKB-UniRule"/>
</dbReference>
<evidence type="ECO:0000256" key="3">
    <source>
        <dbReference type="ARBA" id="ARBA00017473"/>
    </source>
</evidence>
<comment type="catalytic activity">
    <reaction evidence="9">
        <text>4-CDP-2-C-methyl-D-erythritol + ATP = 4-CDP-2-C-methyl-D-erythritol 2-phosphate + ADP + H(+)</text>
        <dbReference type="Rhea" id="RHEA:18437"/>
        <dbReference type="ChEBI" id="CHEBI:15378"/>
        <dbReference type="ChEBI" id="CHEBI:30616"/>
        <dbReference type="ChEBI" id="CHEBI:57823"/>
        <dbReference type="ChEBI" id="CHEBI:57919"/>
        <dbReference type="ChEBI" id="CHEBI:456216"/>
        <dbReference type="EC" id="2.7.1.148"/>
    </reaction>
</comment>
<evidence type="ECO:0000256" key="7">
    <source>
        <dbReference type="ARBA" id="ARBA00022840"/>
    </source>
</evidence>
<dbReference type="STRING" id="883158.HMPREF9140_01131"/>
<proteinExistence type="inferred from homology"/>
<dbReference type="PANTHER" id="PTHR43527:SF2">
    <property type="entry name" value="4-DIPHOSPHOCYTIDYL-2-C-METHYL-D-ERYTHRITOL KINASE, CHLOROPLASTIC"/>
    <property type="match status" value="1"/>
</dbReference>
<keyword evidence="6 9" id="KW-0418">Kinase</keyword>
<dbReference type="InterPro" id="IPR036554">
    <property type="entry name" value="GHMP_kinase_C_sf"/>
</dbReference>
<dbReference type="HOGENOM" id="CLU_053057_1_1_10"/>
<dbReference type="InterPro" id="IPR013750">
    <property type="entry name" value="GHMP_kinase_C_dom"/>
</dbReference>
<protein>
    <recommendedName>
        <fullName evidence="3 9">4-diphosphocytidyl-2-C-methyl-D-erythritol kinase</fullName>
        <shortName evidence="9">CMK</shortName>
        <ecNumber evidence="2 9">2.7.1.148</ecNumber>
    </recommendedName>
    <alternativeName>
        <fullName evidence="8 9">4-(cytidine-5'-diphospho)-2-C-methyl-D-erythritol kinase</fullName>
    </alternativeName>
</protein>
<dbReference type="InterPro" id="IPR006204">
    <property type="entry name" value="GHMP_kinase_N_dom"/>
</dbReference>
<comment type="caution">
    <text evidence="12">The sequence shown here is derived from an EMBL/GenBank/DDBJ whole genome shotgun (WGS) entry which is preliminary data.</text>
</comment>
<dbReference type="InterPro" id="IPR004424">
    <property type="entry name" value="IspE"/>
</dbReference>
<dbReference type="PATRIC" id="fig|883158.3.peg.1142"/>
<dbReference type="SUPFAM" id="SSF55060">
    <property type="entry name" value="GHMP Kinase, C-terminal domain"/>
    <property type="match status" value="1"/>
</dbReference>
<dbReference type="Proteomes" id="UP000016023">
    <property type="component" value="Unassembled WGS sequence"/>
</dbReference>
<comment type="pathway">
    <text evidence="9">Isoprenoid biosynthesis; isopentenyl diphosphate biosynthesis via DXP pathway; isopentenyl diphosphate from 1-deoxy-D-xylulose 5-phosphate: step 3/6.</text>
</comment>
<dbReference type="UniPathway" id="UPA00056">
    <property type="reaction ID" value="UER00094"/>
</dbReference>
<feature type="active site" evidence="9">
    <location>
        <position position="137"/>
    </location>
</feature>
<comment type="similarity">
    <text evidence="1 9">Belongs to the GHMP kinase family. IspE subfamily.</text>
</comment>
<keyword evidence="9" id="KW-0414">Isoprene biosynthesis</keyword>
<dbReference type="SUPFAM" id="SSF54211">
    <property type="entry name" value="Ribosomal protein S5 domain 2-like"/>
    <property type="match status" value="1"/>
</dbReference>
<accession>H1Q2J3</accession>
<dbReference type="Gene3D" id="3.30.70.890">
    <property type="entry name" value="GHMP kinase, C-terminal domain"/>
    <property type="match status" value="1"/>
</dbReference>
<dbReference type="PANTHER" id="PTHR43527">
    <property type="entry name" value="4-DIPHOSPHOCYTIDYL-2-C-METHYL-D-ERYTHRITOL KINASE, CHLOROPLASTIC"/>
    <property type="match status" value="1"/>
</dbReference>
<dbReference type="GO" id="GO:0050515">
    <property type="term" value="F:4-(cytidine 5'-diphospho)-2-C-methyl-D-erythritol kinase activity"/>
    <property type="evidence" value="ECO:0007669"/>
    <property type="project" value="UniProtKB-UniRule"/>
</dbReference>
<dbReference type="AlphaFoldDB" id="H1Q2J3"/>
<keyword evidence="13" id="KW-1185">Reference proteome</keyword>
<dbReference type="HAMAP" id="MF_00061">
    <property type="entry name" value="IspE"/>
    <property type="match status" value="1"/>
</dbReference>
<dbReference type="NCBIfam" id="TIGR00154">
    <property type="entry name" value="ispE"/>
    <property type="match status" value="1"/>
</dbReference>
<feature type="active site" evidence="9">
    <location>
        <position position="8"/>
    </location>
</feature>
<evidence type="ECO:0000256" key="2">
    <source>
        <dbReference type="ARBA" id="ARBA00012052"/>
    </source>
</evidence>
<evidence type="ECO:0000256" key="8">
    <source>
        <dbReference type="ARBA" id="ARBA00032554"/>
    </source>
</evidence>
<dbReference type="Gene3D" id="3.30.230.10">
    <property type="match status" value="1"/>
</dbReference>
<keyword evidence="4 9" id="KW-0808">Transferase</keyword>
<dbReference type="Pfam" id="PF08544">
    <property type="entry name" value="GHMP_kinases_C"/>
    <property type="match status" value="1"/>
</dbReference>
<keyword evidence="7 9" id="KW-0067">ATP-binding</keyword>
<evidence type="ECO:0000256" key="5">
    <source>
        <dbReference type="ARBA" id="ARBA00022741"/>
    </source>
</evidence>
<dbReference type="Pfam" id="PF00288">
    <property type="entry name" value="GHMP_kinases_N"/>
    <property type="match status" value="1"/>
</dbReference>
<evidence type="ECO:0000313" key="12">
    <source>
        <dbReference type="EMBL" id="EHO70632.1"/>
    </source>
</evidence>
<dbReference type="EC" id="2.7.1.148" evidence="2 9"/>
<evidence type="ECO:0000256" key="9">
    <source>
        <dbReference type="HAMAP-Rule" id="MF_00061"/>
    </source>
</evidence>